<dbReference type="Proteomes" id="UP001209803">
    <property type="component" value="Chromosome"/>
</dbReference>
<evidence type="ECO:0000313" key="1">
    <source>
        <dbReference type="EMBL" id="WFE91167.1"/>
    </source>
</evidence>
<evidence type="ECO:0000313" key="2">
    <source>
        <dbReference type="Proteomes" id="UP001209803"/>
    </source>
</evidence>
<organism evidence="1 2">
    <name type="scientific">Roseibium porphyridii</name>
    <dbReference type="NCBI Taxonomy" id="2866279"/>
    <lineage>
        <taxon>Bacteria</taxon>
        <taxon>Pseudomonadati</taxon>
        <taxon>Pseudomonadota</taxon>
        <taxon>Alphaproteobacteria</taxon>
        <taxon>Hyphomicrobiales</taxon>
        <taxon>Stappiaceae</taxon>
        <taxon>Roseibium</taxon>
    </lineage>
</organism>
<dbReference type="NCBIfam" id="TIGR04042">
    <property type="entry name" value="MSMEG_0570_fam"/>
    <property type="match status" value="1"/>
</dbReference>
<protein>
    <submittedName>
        <fullName evidence="1">MSMEG_0570 family nitrogen starvation response protein</fullName>
    </submittedName>
</protein>
<keyword evidence="2" id="KW-1185">Reference proteome</keyword>
<dbReference type="InterPro" id="IPR023846">
    <property type="entry name" value="CHP04042_MSMEG0570"/>
</dbReference>
<name>A0ABY8F6P6_9HYPH</name>
<accession>A0ABY8F6P6</accession>
<reference evidence="1 2" key="1">
    <citation type="submission" date="2023-03" db="EMBL/GenBank/DDBJ databases">
        <title>Roseibium porphyridii sp. nov. and Roseibium rhodosorbium sp. nov. isolated from marine algae, Porphyridium cruentum and Rhodosorus marinus, respectively.</title>
        <authorList>
            <person name="Lee M.W."/>
            <person name="Choi B.J."/>
            <person name="Lee J.K."/>
            <person name="Choi D.G."/>
            <person name="Baek J.H."/>
            <person name="Bayburt H."/>
            <person name="Kim J.M."/>
            <person name="Han D.M."/>
            <person name="Kim K.H."/>
            <person name="Jeon C.O."/>
        </authorList>
    </citation>
    <scope>NUCLEOTIDE SEQUENCE [LARGE SCALE GENOMIC DNA]</scope>
    <source>
        <strain evidence="1 2">KMA01</strain>
    </source>
</reference>
<dbReference type="EMBL" id="CP120863">
    <property type="protein sequence ID" value="WFE91167.1"/>
    <property type="molecule type" value="Genomic_DNA"/>
</dbReference>
<gene>
    <name evidence="1" type="ORF">K1718_07380</name>
</gene>
<sequence>MPDLTFRIRWPNGDEEACYSPSSIVRNFFQEGEAYPLNEFVDLSEKAFEAASERVRAVHGYPCSRAASQLATLKTRSNAFETYPDATVTFLRFDVGLASRTSS</sequence>
<proteinExistence type="predicted"/>
<dbReference type="RefSeq" id="WP_265683408.1">
    <property type="nucleotide sequence ID" value="NZ_CP120863.1"/>
</dbReference>